<sequence length="186" mass="20708">MQNEVYRVRASFEVPLDELRSFLDGYEPPAEIDGVDVERRGNKLLLTADADRDASNYTPTALLKASLKERRLYKTDEGWSREDPRNEAFGEDEVESKTVEYACFKGDRETVLQNTALRYPMFGVLSDIALFAGVGELTGIAVVDGELSATRIIEGEERPATVEVVDPNEGRNETNASGWRDNSLIG</sequence>
<evidence type="ECO:0000313" key="2">
    <source>
        <dbReference type="EMBL" id="MCX2818286.1"/>
    </source>
</evidence>
<dbReference type="Proteomes" id="UP001149411">
    <property type="component" value="Unassembled WGS sequence"/>
</dbReference>
<name>A0A9Q4GIG9_9EURY</name>
<proteinExistence type="predicted"/>
<evidence type="ECO:0000313" key="3">
    <source>
        <dbReference type="Proteomes" id="UP001149411"/>
    </source>
</evidence>
<dbReference type="Pfam" id="PF23422">
    <property type="entry name" value="DUF7110"/>
    <property type="match status" value="1"/>
</dbReference>
<dbReference type="AlphaFoldDB" id="A0A9Q4GIG9"/>
<dbReference type="EMBL" id="RKLV01000002">
    <property type="protein sequence ID" value="MCX2818286.1"/>
    <property type="molecule type" value="Genomic_DNA"/>
</dbReference>
<dbReference type="RefSeq" id="WP_266086042.1">
    <property type="nucleotide sequence ID" value="NZ_RKLV01000002.1"/>
</dbReference>
<accession>A0A9Q4GIG9</accession>
<dbReference type="InterPro" id="IPR055534">
    <property type="entry name" value="DUF7110"/>
</dbReference>
<protein>
    <submittedName>
        <fullName evidence="2">Uncharacterized protein</fullName>
    </submittedName>
</protein>
<organism evidence="2 3">
    <name type="scientific">Halorutilus salinus</name>
    <dbReference type="NCBI Taxonomy" id="2487751"/>
    <lineage>
        <taxon>Archaea</taxon>
        <taxon>Methanobacteriati</taxon>
        <taxon>Methanobacteriota</taxon>
        <taxon>Stenosarchaea group</taxon>
        <taxon>Halobacteria</taxon>
        <taxon>Halorutilales</taxon>
        <taxon>Halorutilaceae</taxon>
        <taxon>Halorutilus</taxon>
    </lineage>
</organism>
<keyword evidence="3" id="KW-1185">Reference proteome</keyword>
<feature type="region of interest" description="Disordered" evidence="1">
    <location>
        <begin position="167"/>
        <end position="186"/>
    </location>
</feature>
<gene>
    <name evidence="2" type="ORF">EGH25_02825</name>
</gene>
<comment type="caution">
    <text evidence="2">The sequence shown here is derived from an EMBL/GenBank/DDBJ whole genome shotgun (WGS) entry which is preliminary data.</text>
</comment>
<reference evidence="2" key="1">
    <citation type="submission" date="2022-09" db="EMBL/GenBank/DDBJ databases">
        <title>Haloadaptaus new haloarchaeum isolated from saline soil.</title>
        <authorList>
            <person name="Duran-Viseras A."/>
            <person name="Sanchez-Porro C."/>
            <person name="Ventosa A."/>
        </authorList>
    </citation>
    <scope>NUCLEOTIDE SEQUENCE</scope>
    <source>
        <strain evidence="2">F3-133</strain>
    </source>
</reference>
<evidence type="ECO:0000256" key="1">
    <source>
        <dbReference type="SAM" id="MobiDB-lite"/>
    </source>
</evidence>